<reference evidence="10 11" key="1">
    <citation type="journal article" date="2019" name="Nat. Microbiol.">
        <title>Mediterranean grassland soil C-N compound turnover is dependent on rainfall and depth, and is mediated by genomically divergent microorganisms.</title>
        <authorList>
            <person name="Diamond S."/>
            <person name="Andeer P.F."/>
            <person name="Li Z."/>
            <person name="Crits-Christoph A."/>
            <person name="Burstein D."/>
            <person name="Anantharaman K."/>
            <person name="Lane K.R."/>
            <person name="Thomas B.C."/>
            <person name="Pan C."/>
            <person name="Northen T.R."/>
            <person name="Banfield J.F."/>
        </authorList>
    </citation>
    <scope>NUCLEOTIDE SEQUENCE [LARGE SCALE GENOMIC DNA]</scope>
    <source>
        <strain evidence="10">WS_1</strain>
    </source>
</reference>
<dbReference type="GO" id="GO:0046872">
    <property type="term" value="F:metal ion binding"/>
    <property type="evidence" value="ECO:0007669"/>
    <property type="project" value="UniProtKB-KW"/>
</dbReference>
<dbReference type="PANTHER" id="PTHR11733">
    <property type="entry name" value="ZINC METALLOPROTEASE FAMILY M13 NEPRILYSIN-RELATED"/>
    <property type="match status" value="1"/>
</dbReference>
<dbReference type="GO" id="GO:0005886">
    <property type="term" value="C:plasma membrane"/>
    <property type="evidence" value="ECO:0007669"/>
    <property type="project" value="TreeGrafter"/>
</dbReference>
<evidence type="ECO:0000256" key="5">
    <source>
        <dbReference type="ARBA" id="ARBA00022801"/>
    </source>
</evidence>
<dbReference type="PROSITE" id="PS51885">
    <property type="entry name" value="NEPRILYSIN"/>
    <property type="match status" value="1"/>
</dbReference>
<evidence type="ECO:0000256" key="4">
    <source>
        <dbReference type="ARBA" id="ARBA00022723"/>
    </source>
</evidence>
<keyword evidence="5" id="KW-0378">Hydrolase</keyword>
<dbReference type="InterPro" id="IPR042089">
    <property type="entry name" value="Peptidase_M13_dom_2"/>
</dbReference>
<evidence type="ECO:0000313" key="10">
    <source>
        <dbReference type="EMBL" id="TMQ50348.1"/>
    </source>
</evidence>
<evidence type="ECO:0000256" key="1">
    <source>
        <dbReference type="ARBA" id="ARBA00001947"/>
    </source>
</evidence>
<dbReference type="GO" id="GO:0016485">
    <property type="term" value="P:protein processing"/>
    <property type="evidence" value="ECO:0007669"/>
    <property type="project" value="TreeGrafter"/>
</dbReference>
<dbReference type="GO" id="GO:0004222">
    <property type="term" value="F:metalloendopeptidase activity"/>
    <property type="evidence" value="ECO:0007669"/>
    <property type="project" value="InterPro"/>
</dbReference>
<comment type="caution">
    <text evidence="10">The sequence shown here is derived from an EMBL/GenBank/DDBJ whole genome shotgun (WGS) entry which is preliminary data.</text>
</comment>
<evidence type="ECO:0000256" key="6">
    <source>
        <dbReference type="ARBA" id="ARBA00022833"/>
    </source>
</evidence>
<dbReference type="InterPro" id="IPR008753">
    <property type="entry name" value="Peptidase_M13_N"/>
</dbReference>
<accession>A0A538SG57</accession>
<sequence length="653" mass="72801">MTPWGVHLDYIDPSVNAGQDFFAHANGKWLKTAEIPPDRPFAGAGLEVSKLNEERMKEIVAGLSASSDPSSEEGKLRSLYDAFTDEAQIEAKDLGPAAKDLERIAGLKTLEDVAKEIADPALPLDGPFGWNLGADDKDPDAYVVRFGQAGLGLPDRDYYLKEDKALADTREAYKSYLAQMLGFAGVKDAARAAAVYDLEYALAQASWPAADRREAEKTYNPMTISELSKLAPEYPWAASVSASGISLKSARGDRVVIVAENTAFPALAKVFAKTPVAVWRDYLTVRYLHGFAPYLPKKVDDADFAMYGTRLQGRVRQLPRATRGARFLDIRMGEALGKVYVAKFFPPESKAKVQALVQNLLQAYREDLSTLDWMTAETRKKALEKLDHFTVKVAYPDHWRDYSALEVKRDDLVGDVKRANAFEWNRQVKRIDEKVDRTEWGMTPPTVNAYYNPSANEIVFPAGILQPPYFDAAADDAVNYGAIGSVIGHEISHGFDDQGSKYDGLGVMRTWWTDVDRKSFDARTTALAQQYDAYEPLPGLHVNGRLTLGENIADLAGMMIARKAYHISLAGKEAPVLDGYTGDQRFYLAFAQSWRSKQKDESMRQRVLSNPHSPPAFRVNGVVRNDDGWYAAFPEIKPTDAYYLPPDRRVHLW</sequence>
<dbReference type="InterPro" id="IPR018497">
    <property type="entry name" value="Peptidase_M13_C"/>
</dbReference>
<comment type="cofactor">
    <cofactor evidence="1">
        <name>Zn(2+)</name>
        <dbReference type="ChEBI" id="CHEBI:29105"/>
    </cofactor>
</comment>
<feature type="domain" description="Peptidase M13 N-terminal" evidence="9">
    <location>
        <begin position="18"/>
        <end position="396"/>
    </location>
</feature>
<dbReference type="CDD" id="cd08662">
    <property type="entry name" value="M13"/>
    <property type="match status" value="1"/>
</dbReference>
<dbReference type="SUPFAM" id="SSF55486">
    <property type="entry name" value="Metalloproteases ('zincins'), catalytic domain"/>
    <property type="match status" value="1"/>
</dbReference>
<evidence type="ECO:0000259" key="8">
    <source>
        <dbReference type="Pfam" id="PF01431"/>
    </source>
</evidence>
<dbReference type="PANTHER" id="PTHR11733:SF167">
    <property type="entry name" value="FI17812P1-RELATED"/>
    <property type="match status" value="1"/>
</dbReference>
<organism evidence="10 11">
    <name type="scientific">Eiseniibacteriota bacterium</name>
    <dbReference type="NCBI Taxonomy" id="2212470"/>
    <lineage>
        <taxon>Bacteria</taxon>
        <taxon>Candidatus Eiseniibacteriota</taxon>
    </lineage>
</organism>
<dbReference type="PRINTS" id="PR00786">
    <property type="entry name" value="NEPRILYSIN"/>
</dbReference>
<proteinExistence type="inferred from homology"/>
<comment type="similarity">
    <text evidence="2">Belongs to the peptidase M13 family.</text>
</comment>
<dbReference type="EMBL" id="VBOR01000036">
    <property type="protein sequence ID" value="TMQ50348.1"/>
    <property type="molecule type" value="Genomic_DNA"/>
</dbReference>
<dbReference type="Gene3D" id="3.40.390.10">
    <property type="entry name" value="Collagenase (Catalytic Domain)"/>
    <property type="match status" value="1"/>
</dbReference>
<evidence type="ECO:0000256" key="2">
    <source>
        <dbReference type="ARBA" id="ARBA00007357"/>
    </source>
</evidence>
<dbReference type="InterPro" id="IPR024079">
    <property type="entry name" value="MetalloPept_cat_dom_sf"/>
</dbReference>
<evidence type="ECO:0000313" key="11">
    <source>
        <dbReference type="Proteomes" id="UP000316292"/>
    </source>
</evidence>
<evidence type="ECO:0000256" key="3">
    <source>
        <dbReference type="ARBA" id="ARBA00022670"/>
    </source>
</evidence>
<evidence type="ECO:0000259" key="9">
    <source>
        <dbReference type="Pfam" id="PF05649"/>
    </source>
</evidence>
<evidence type="ECO:0000256" key="7">
    <source>
        <dbReference type="ARBA" id="ARBA00023049"/>
    </source>
</evidence>
<dbReference type="Gene3D" id="1.10.1380.10">
    <property type="entry name" value="Neutral endopeptidase , domain2"/>
    <property type="match status" value="1"/>
</dbReference>
<keyword evidence="6" id="KW-0862">Zinc</keyword>
<dbReference type="Pfam" id="PF01431">
    <property type="entry name" value="Peptidase_M13"/>
    <property type="match status" value="1"/>
</dbReference>
<keyword evidence="7" id="KW-0482">Metalloprotease</keyword>
<keyword evidence="3" id="KW-0645">Protease</keyword>
<dbReference type="InterPro" id="IPR000718">
    <property type="entry name" value="Peptidase_M13"/>
</dbReference>
<protein>
    <submittedName>
        <fullName evidence="10">M13 family metallopeptidase</fullName>
    </submittedName>
</protein>
<feature type="domain" description="Peptidase M13 C-terminal" evidence="8">
    <location>
        <begin position="448"/>
        <end position="650"/>
    </location>
</feature>
<dbReference type="AlphaFoldDB" id="A0A538SG57"/>
<gene>
    <name evidence="10" type="ORF">E6K71_02865</name>
</gene>
<name>A0A538SG57_UNCEI</name>
<dbReference type="Proteomes" id="UP000316292">
    <property type="component" value="Unassembled WGS sequence"/>
</dbReference>
<keyword evidence="4" id="KW-0479">Metal-binding</keyword>
<dbReference type="Pfam" id="PF05649">
    <property type="entry name" value="Peptidase_M13_N"/>
    <property type="match status" value="1"/>
</dbReference>